<name>A0ABS8PRD3_9BACT</name>
<evidence type="ECO:0000313" key="15">
    <source>
        <dbReference type="Proteomes" id="UP001199816"/>
    </source>
</evidence>
<dbReference type="Proteomes" id="UP001199816">
    <property type="component" value="Unassembled WGS sequence"/>
</dbReference>
<evidence type="ECO:0000256" key="5">
    <source>
        <dbReference type="ARBA" id="ARBA00022694"/>
    </source>
</evidence>
<keyword evidence="5 10" id="KW-0819">tRNA processing</keyword>
<evidence type="ECO:0000313" key="14">
    <source>
        <dbReference type="EMBL" id="MCD2423635.1"/>
    </source>
</evidence>
<gene>
    <name evidence="10 14" type="primary">miaA</name>
    <name evidence="14" type="ORF">LQ567_12740</name>
</gene>
<feature type="region of interest" description="Interaction with substrate tRNA" evidence="10">
    <location>
        <begin position="38"/>
        <end position="41"/>
    </location>
</feature>
<dbReference type="InterPro" id="IPR018022">
    <property type="entry name" value="IPT"/>
</dbReference>
<dbReference type="Gene3D" id="1.10.20.140">
    <property type="match status" value="1"/>
</dbReference>
<dbReference type="InterPro" id="IPR027417">
    <property type="entry name" value="P-loop_NTPase"/>
</dbReference>
<evidence type="ECO:0000256" key="10">
    <source>
        <dbReference type="HAMAP-Rule" id="MF_00185"/>
    </source>
</evidence>
<dbReference type="SUPFAM" id="SSF52540">
    <property type="entry name" value="P-loop containing nucleoside triphosphate hydrolases"/>
    <property type="match status" value="2"/>
</dbReference>
<keyword evidence="8 10" id="KW-0460">Magnesium</keyword>
<evidence type="ECO:0000256" key="1">
    <source>
        <dbReference type="ARBA" id="ARBA00001946"/>
    </source>
</evidence>
<dbReference type="Pfam" id="PF01715">
    <property type="entry name" value="IPPT"/>
    <property type="match status" value="1"/>
</dbReference>
<feature type="region of interest" description="Interaction with substrate tRNA" evidence="10">
    <location>
        <begin position="162"/>
        <end position="166"/>
    </location>
</feature>
<dbReference type="EC" id="2.5.1.75" evidence="10"/>
<protein>
    <recommendedName>
        <fullName evidence="10">tRNA dimethylallyltransferase</fullName>
        <ecNumber evidence="10">2.5.1.75</ecNumber>
    </recommendedName>
    <alternativeName>
        <fullName evidence="10">Dimethylallyl diphosphate:tRNA dimethylallyltransferase</fullName>
        <shortName evidence="10">DMAPP:tRNA dimethylallyltransferase</shortName>
        <shortName evidence="10">DMATase</shortName>
    </alternativeName>
    <alternativeName>
        <fullName evidence="10">Isopentenyl-diphosphate:tRNA isopentenyltransferase</fullName>
        <shortName evidence="10">IPP transferase</shortName>
        <shortName evidence="10">IPPT</shortName>
        <shortName evidence="10">IPTase</shortName>
    </alternativeName>
</protein>
<organism evidence="14 15">
    <name type="scientific">Niabella pedocola</name>
    <dbReference type="NCBI Taxonomy" id="1752077"/>
    <lineage>
        <taxon>Bacteria</taxon>
        <taxon>Pseudomonadati</taxon>
        <taxon>Bacteroidota</taxon>
        <taxon>Chitinophagia</taxon>
        <taxon>Chitinophagales</taxon>
        <taxon>Chitinophagaceae</taxon>
        <taxon>Niabella</taxon>
    </lineage>
</organism>
<evidence type="ECO:0000256" key="6">
    <source>
        <dbReference type="ARBA" id="ARBA00022741"/>
    </source>
</evidence>
<accession>A0ABS8PRD3</accession>
<reference evidence="14 15" key="1">
    <citation type="submission" date="2021-11" db="EMBL/GenBank/DDBJ databases">
        <title>Genomic of Niabella pedocola.</title>
        <authorList>
            <person name="Wu T."/>
        </authorList>
    </citation>
    <scope>NUCLEOTIDE SEQUENCE [LARGE SCALE GENOMIC DNA]</scope>
    <source>
        <strain evidence="14 15">JCM 31011</strain>
    </source>
</reference>
<dbReference type="HAMAP" id="MF_00185">
    <property type="entry name" value="IPP_trans"/>
    <property type="match status" value="1"/>
</dbReference>
<keyword evidence="6 10" id="KW-0547">Nucleotide-binding</keyword>
<dbReference type="GO" id="GO:0052381">
    <property type="term" value="F:tRNA dimethylallyltransferase activity"/>
    <property type="evidence" value="ECO:0007669"/>
    <property type="project" value="UniProtKB-EC"/>
</dbReference>
<comment type="function">
    <text evidence="2 10 12">Catalyzes the transfer of a dimethylallyl group onto the adenine at position 37 in tRNAs that read codons beginning with uridine, leading to the formation of N6-(dimethylallyl)adenosine (i(6)A).</text>
</comment>
<sequence>MLLHKNVLIIITGPTAVGKTAVAIEVARQLDTVILSADSRQCFKELSIGVARPSEAELTTVPHYFIASHSIHEAMSAAIYEAYALQLLETLFQQHPVVVVTGGTGLYIKALLEGLDPVPAVAAGLREEIVSGYETMGIDWLQQELQKKDPLFALSGEMQNPQRMMRALEVVEATGRSILEFQSKTKQHRPFDTINIGLELPRPLLYERINQRVMGMMEAGLEAEASSLLPLRQLNALQTVGYQELFQYFDGALSREQAIALIQQNTRRYAKRQLTWFKKQPEFHWMEATAYPTILPFIKSRLAQGAK</sequence>
<evidence type="ECO:0000256" key="11">
    <source>
        <dbReference type="RuleBase" id="RU003783"/>
    </source>
</evidence>
<feature type="binding site" evidence="10">
    <location>
        <begin position="15"/>
        <end position="20"/>
    </location>
    <ligand>
        <name>substrate</name>
    </ligand>
</feature>
<proteinExistence type="inferred from homology"/>
<dbReference type="PANTHER" id="PTHR11088">
    <property type="entry name" value="TRNA DIMETHYLALLYLTRANSFERASE"/>
    <property type="match status" value="1"/>
</dbReference>
<comment type="caution">
    <text evidence="10">Lacks conserved residue(s) required for the propagation of feature annotation.</text>
</comment>
<dbReference type="Gene3D" id="3.40.50.300">
    <property type="entry name" value="P-loop containing nucleotide triphosphate hydrolases"/>
    <property type="match status" value="1"/>
</dbReference>
<keyword evidence="15" id="KW-1185">Reference proteome</keyword>
<comment type="caution">
    <text evidence="14">The sequence shown here is derived from an EMBL/GenBank/DDBJ whole genome shotgun (WGS) entry which is preliminary data.</text>
</comment>
<comment type="cofactor">
    <cofactor evidence="1 10">
        <name>Mg(2+)</name>
        <dbReference type="ChEBI" id="CHEBI:18420"/>
    </cofactor>
</comment>
<comment type="similarity">
    <text evidence="3 10 13">Belongs to the IPP transferase family.</text>
</comment>
<evidence type="ECO:0000256" key="9">
    <source>
        <dbReference type="ARBA" id="ARBA00049563"/>
    </source>
</evidence>
<evidence type="ECO:0000256" key="8">
    <source>
        <dbReference type="ARBA" id="ARBA00022842"/>
    </source>
</evidence>
<evidence type="ECO:0000256" key="7">
    <source>
        <dbReference type="ARBA" id="ARBA00022840"/>
    </source>
</evidence>
<evidence type="ECO:0000256" key="3">
    <source>
        <dbReference type="ARBA" id="ARBA00005842"/>
    </source>
</evidence>
<evidence type="ECO:0000256" key="4">
    <source>
        <dbReference type="ARBA" id="ARBA00022679"/>
    </source>
</evidence>
<feature type="site" description="Interaction with substrate tRNA" evidence="10">
    <location>
        <position position="126"/>
    </location>
</feature>
<keyword evidence="7 10" id="KW-0067">ATP-binding</keyword>
<feature type="binding site" evidence="10">
    <location>
        <begin position="13"/>
        <end position="20"/>
    </location>
    <ligand>
        <name>ATP</name>
        <dbReference type="ChEBI" id="CHEBI:30616"/>
    </ligand>
</feature>
<dbReference type="NCBIfam" id="TIGR00174">
    <property type="entry name" value="miaA"/>
    <property type="match status" value="1"/>
</dbReference>
<evidence type="ECO:0000256" key="13">
    <source>
        <dbReference type="RuleBase" id="RU003785"/>
    </source>
</evidence>
<evidence type="ECO:0000256" key="2">
    <source>
        <dbReference type="ARBA" id="ARBA00003213"/>
    </source>
</evidence>
<dbReference type="InterPro" id="IPR039657">
    <property type="entry name" value="Dimethylallyltransferase"/>
</dbReference>
<feature type="site" description="Interaction with substrate tRNA" evidence="10">
    <location>
        <position position="104"/>
    </location>
</feature>
<keyword evidence="4 10" id="KW-0808">Transferase</keyword>
<comment type="subunit">
    <text evidence="10">Monomer.</text>
</comment>
<dbReference type="PANTHER" id="PTHR11088:SF60">
    <property type="entry name" value="TRNA DIMETHYLALLYLTRANSFERASE"/>
    <property type="match status" value="1"/>
</dbReference>
<dbReference type="EMBL" id="JAJNEC010000005">
    <property type="protein sequence ID" value="MCD2423635.1"/>
    <property type="molecule type" value="Genomic_DNA"/>
</dbReference>
<evidence type="ECO:0000256" key="12">
    <source>
        <dbReference type="RuleBase" id="RU003784"/>
    </source>
</evidence>
<comment type="catalytic activity">
    <reaction evidence="9 10 11">
        <text>adenosine(37) in tRNA + dimethylallyl diphosphate = N(6)-dimethylallyladenosine(37) in tRNA + diphosphate</text>
        <dbReference type="Rhea" id="RHEA:26482"/>
        <dbReference type="Rhea" id="RHEA-COMP:10162"/>
        <dbReference type="Rhea" id="RHEA-COMP:10375"/>
        <dbReference type="ChEBI" id="CHEBI:33019"/>
        <dbReference type="ChEBI" id="CHEBI:57623"/>
        <dbReference type="ChEBI" id="CHEBI:74411"/>
        <dbReference type="ChEBI" id="CHEBI:74415"/>
        <dbReference type="EC" id="2.5.1.75"/>
    </reaction>
</comment>
<dbReference type="RefSeq" id="WP_231004896.1">
    <property type="nucleotide sequence ID" value="NZ_JAJNEC010000005.1"/>
</dbReference>